<sequence>MILSGQCLRKKSRFVINVIDQEVETGVQTRFCSPKYFVTAACYYRPISRCTPNTTNPTFKKKIDVDAFPHDLRFRSAVLIADAYDVRVTVKRAWILKHTKQLKKHTLVLKKQKEVHTMYFSKFVVVKLTLLSDRIFLYIENELSTTTEVIGAYKGFQITTLNVKFLKWSISIVEREGFHLKNRNLIRSPTIAYMYLPNLLIMYIRDIASRYIDYDIPISIRSSHRCLQFSCHFVTCVRRFVVLLYTLKVKFIFKLLMTCNKCRSREGARHD</sequence>
<accession>A0A6G0TSB6</accession>
<reference evidence="1 2" key="1">
    <citation type="submission" date="2019-08" db="EMBL/GenBank/DDBJ databases">
        <title>The genome of the soybean aphid Biotype 1, its phylome, world population structure and adaptation to the North American continent.</title>
        <authorList>
            <person name="Giordano R."/>
            <person name="Donthu R.K."/>
            <person name="Hernandez A.G."/>
            <person name="Wright C.L."/>
            <person name="Zimin A.V."/>
        </authorList>
    </citation>
    <scope>NUCLEOTIDE SEQUENCE [LARGE SCALE GENOMIC DNA]</scope>
    <source>
        <tissue evidence="1">Whole aphids</tissue>
    </source>
</reference>
<dbReference type="Proteomes" id="UP000475862">
    <property type="component" value="Unassembled WGS sequence"/>
</dbReference>
<dbReference type="AlphaFoldDB" id="A0A6G0TSB6"/>
<evidence type="ECO:0000313" key="2">
    <source>
        <dbReference type="Proteomes" id="UP000475862"/>
    </source>
</evidence>
<keyword evidence="2" id="KW-1185">Reference proteome</keyword>
<evidence type="ECO:0008006" key="3">
    <source>
        <dbReference type="Google" id="ProtNLM"/>
    </source>
</evidence>
<evidence type="ECO:0000313" key="1">
    <source>
        <dbReference type="EMBL" id="KAE9537981.1"/>
    </source>
</evidence>
<gene>
    <name evidence="1" type="ORF">AGLY_005953</name>
</gene>
<comment type="caution">
    <text evidence="1">The sequence shown here is derived from an EMBL/GenBank/DDBJ whole genome shotgun (WGS) entry which is preliminary data.</text>
</comment>
<dbReference type="EMBL" id="VYZN01000017">
    <property type="protein sequence ID" value="KAE9537981.1"/>
    <property type="molecule type" value="Genomic_DNA"/>
</dbReference>
<organism evidence="1 2">
    <name type="scientific">Aphis glycines</name>
    <name type="common">Soybean aphid</name>
    <dbReference type="NCBI Taxonomy" id="307491"/>
    <lineage>
        <taxon>Eukaryota</taxon>
        <taxon>Metazoa</taxon>
        <taxon>Ecdysozoa</taxon>
        <taxon>Arthropoda</taxon>
        <taxon>Hexapoda</taxon>
        <taxon>Insecta</taxon>
        <taxon>Pterygota</taxon>
        <taxon>Neoptera</taxon>
        <taxon>Paraneoptera</taxon>
        <taxon>Hemiptera</taxon>
        <taxon>Sternorrhyncha</taxon>
        <taxon>Aphidomorpha</taxon>
        <taxon>Aphidoidea</taxon>
        <taxon>Aphididae</taxon>
        <taxon>Aphidini</taxon>
        <taxon>Aphis</taxon>
        <taxon>Aphis</taxon>
    </lineage>
</organism>
<name>A0A6G0TSB6_APHGL</name>
<proteinExistence type="predicted"/>
<protein>
    <recommendedName>
        <fullName evidence="3">C2 domain-containing protein</fullName>
    </recommendedName>
</protein>